<feature type="compositionally biased region" description="Basic and acidic residues" evidence="2">
    <location>
        <begin position="290"/>
        <end position="300"/>
    </location>
</feature>
<dbReference type="PROSITE" id="PS50294">
    <property type="entry name" value="WD_REPEATS_REGION"/>
    <property type="match status" value="1"/>
</dbReference>
<feature type="repeat" description="WD" evidence="1">
    <location>
        <begin position="506"/>
        <end position="538"/>
    </location>
</feature>
<dbReference type="SUPFAM" id="SSF81383">
    <property type="entry name" value="F-box domain"/>
    <property type="match status" value="1"/>
</dbReference>
<dbReference type="InterPro" id="IPR015943">
    <property type="entry name" value="WD40/YVTN_repeat-like_dom_sf"/>
</dbReference>
<dbReference type="SMART" id="SM00320">
    <property type="entry name" value="WD40"/>
    <property type="match status" value="3"/>
</dbReference>
<proteinExistence type="predicted"/>
<dbReference type="CDD" id="cd22132">
    <property type="entry name" value="F-box_FBXW5"/>
    <property type="match status" value="1"/>
</dbReference>
<evidence type="ECO:0000313" key="4">
    <source>
        <dbReference type="EMBL" id="CAH1395813.1"/>
    </source>
</evidence>
<dbReference type="Pfam" id="PF12937">
    <property type="entry name" value="F-box-like"/>
    <property type="match status" value="1"/>
</dbReference>
<feature type="domain" description="F-box" evidence="3">
    <location>
        <begin position="12"/>
        <end position="58"/>
    </location>
</feature>
<dbReference type="Proteomes" id="UP001152798">
    <property type="component" value="Chromosome 3"/>
</dbReference>
<dbReference type="InterPro" id="IPR036047">
    <property type="entry name" value="F-box-like_dom_sf"/>
</dbReference>
<feature type="repeat" description="WD" evidence="1">
    <location>
        <begin position="97"/>
        <end position="129"/>
    </location>
</feature>
<dbReference type="Gene3D" id="1.20.1280.50">
    <property type="match status" value="1"/>
</dbReference>
<dbReference type="EMBL" id="OV725079">
    <property type="protein sequence ID" value="CAH1395813.1"/>
    <property type="molecule type" value="Genomic_DNA"/>
</dbReference>
<dbReference type="InterPro" id="IPR042508">
    <property type="entry name" value="FBXW5"/>
</dbReference>
<name>A0A9P0MD80_NEZVI</name>
<dbReference type="GO" id="GO:0080008">
    <property type="term" value="C:Cul4-RING E3 ubiquitin ligase complex"/>
    <property type="evidence" value="ECO:0007669"/>
    <property type="project" value="InterPro"/>
</dbReference>
<sequence length="570" mass="65700">MDISNQLLSNDNGMWDYLPDTILLHIFNFLSHSELLKAGLACRNWCRISYDEVLWKHLFHRHFHISNSISIAPGKKSWYMEFKRLIYHTPQICSEVISEHRNEVLHVSFSHNGSMFATSSKDGFVIVWNSLYPASIKYSYDMKVFSWKYTQFSQFNKSDTLLLVSGVHFGVPTSTSGEIAVFSLQDGFNLQCRVGNKPYDIFGTWYSDRHLLSGDHYWLAHMVSTTGLWINKASQETASEQTPILNQLFRFYNTNASSVRVLMVADSKVPDRSCDENIGCKSNGSFPTSVKEESSERHTEEDDNNSLEESDLEDDDLSGLPEKLLIFTSGSKTYVPHQIGFKRIKGVKFPKVINRGPSVKERLAKRRERLLGGRPSFEEPNWLDYQSVVRKYDEVDHIMDLHGHIIGMSLSPDHRFLYVNNRPWPTGYSITNPLDPPPIAQEIDIHVIDLENFKKVGKVLRSHKAFTPNNECFFIFLNVSEEYVASGAEDRHGYIWDRHYGIRIAKLPHLDVVNSVAFNPMNPEMLVTTSDDYEIKVWRSKKFMNELVIKNNKLNELSLSLNSIRKKRSH</sequence>
<dbReference type="GO" id="GO:0016567">
    <property type="term" value="P:protein ubiquitination"/>
    <property type="evidence" value="ECO:0007669"/>
    <property type="project" value="InterPro"/>
</dbReference>
<dbReference type="OrthoDB" id="192402at2759"/>
<dbReference type="PROSITE" id="PS50181">
    <property type="entry name" value="FBOX"/>
    <property type="match status" value="1"/>
</dbReference>
<evidence type="ECO:0000256" key="1">
    <source>
        <dbReference type="PROSITE-ProRule" id="PRU00221"/>
    </source>
</evidence>
<dbReference type="GO" id="GO:0019005">
    <property type="term" value="C:SCF ubiquitin ligase complex"/>
    <property type="evidence" value="ECO:0007669"/>
    <property type="project" value="InterPro"/>
</dbReference>
<dbReference type="AlphaFoldDB" id="A0A9P0MD80"/>
<feature type="region of interest" description="Disordered" evidence="2">
    <location>
        <begin position="285"/>
        <end position="316"/>
    </location>
</feature>
<reference evidence="4" key="1">
    <citation type="submission" date="2022-01" db="EMBL/GenBank/DDBJ databases">
        <authorList>
            <person name="King R."/>
        </authorList>
    </citation>
    <scope>NUCLEOTIDE SEQUENCE</scope>
</reference>
<gene>
    <name evidence="4" type="ORF">NEZAVI_LOCUS6018</name>
</gene>
<accession>A0A9P0MD80</accession>
<dbReference type="SUPFAM" id="SSF50978">
    <property type="entry name" value="WD40 repeat-like"/>
    <property type="match status" value="1"/>
</dbReference>
<keyword evidence="5" id="KW-1185">Reference proteome</keyword>
<evidence type="ECO:0000313" key="5">
    <source>
        <dbReference type="Proteomes" id="UP001152798"/>
    </source>
</evidence>
<dbReference type="PROSITE" id="PS50082">
    <property type="entry name" value="WD_REPEATS_2"/>
    <property type="match status" value="2"/>
</dbReference>
<organism evidence="4 5">
    <name type="scientific">Nezara viridula</name>
    <name type="common">Southern green stink bug</name>
    <name type="synonym">Cimex viridulus</name>
    <dbReference type="NCBI Taxonomy" id="85310"/>
    <lineage>
        <taxon>Eukaryota</taxon>
        <taxon>Metazoa</taxon>
        <taxon>Ecdysozoa</taxon>
        <taxon>Arthropoda</taxon>
        <taxon>Hexapoda</taxon>
        <taxon>Insecta</taxon>
        <taxon>Pterygota</taxon>
        <taxon>Neoptera</taxon>
        <taxon>Paraneoptera</taxon>
        <taxon>Hemiptera</taxon>
        <taxon>Heteroptera</taxon>
        <taxon>Panheteroptera</taxon>
        <taxon>Pentatomomorpha</taxon>
        <taxon>Pentatomoidea</taxon>
        <taxon>Pentatomidae</taxon>
        <taxon>Pentatominae</taxon>
        <taxon>Nezara</taxon>
    </lineage>
</organism>
<feature type="compositionally biased region" description="Acidic residues" evidence="2">
    <location>
        <begin position="301"/>
        <end position="316"/>
    </location>
</feature>
<dbReference type="Gene3D" id="2.130.10.10">
    <property type="entry name" value="YVTN repeat-like/Quinoprotein amine dehydrogenase"/>
    <property type="match status" value="2"/>
</dbReference>
<dbReference type="SMART" id="SM00256">
    <property type="entry name" value="FBOX"/>
    <property type="match status" value="1"/>
</dbReference>
<dbReference type="InterPro" id="IPR036322">
    <property type="entry name" value="WD40_repeat_dom_sf"/>
</dbReference>
<dbReference type="PANTHER" id="PTHR20995:SF17">
    <property type="entry name" value="F-BOX_WD REPEAT-CONTAINING PROTEIN 5"/>
    <property type="match status" value="1"/>
</dbReference>
<dbReference type="PANTHER" id="PTHR20995">
    <property type="entry name" value="F-BOX/WD REPEAT-CONTAINING PROTEIN 5"/>
    <property type="match status" value="1"/>
</dbReference>
<keyword evidence="1" id="KW-0853">WD repeat</keyword>
<protein>
    <recommendedName>
        <fullName evidence="3">F-box domain-containing protein</fullName>
    </recommendedName>
</protein>
<dbReference type="InterPro" id="IPR001680">
    <property type="entry name" value="WD40_rpt"/>
</dbReference>
<evidence type="ECO:0000259" key="3">
    <source>
        <dbReference type="PROSITE" id="PS50181"/>
    </source>
</evidence>
<evidence type="ECO:0000256" key="2">
    <source>
        <dbReference type="SAM" id="MobiDB-lite"/>
    </source>
</evidence>
<dbReference type="Pfam" id="PF00400">
    <property type="entry name" value="WD40"/>
    <property type="match status" value="2"/>
</dbReference>
<dbReference type="InterPro" id="IPR001810">
    <property type="entry name" value="F-box_dom"/>
</dbReference>